<comment type="caution">
    <text evidence="1">The sequence shown here is derived from an EMBL/GenBank/DDBJ whole genome shotgun (WGS) entry which is preliminary data.</text>
</comment>
<organism evidence="1 2">
    <name type="scientific">Clostridium paraputrificum</name>
    <dbReference type="NCBI Taxonomy" id="29363"/>
    <lineage>
        <taxon>Bacteria</taxon>
        <taxon>Bacillati</taxon>
        <taxon>Bacillota</taxon>
        <taxon>Clostridia</taxon>
        <taxon>Eubacteriales</taxon>
        <taxon>Clostridiaceae</taxon>
        <taxon>Clostridium</taxon>
    </lineage>
</organism>
<accession>A0A174WYU9</accession>
<dbReference type="GeneID" id="42775249"/>
<dbReference type="OrthoDB" id="1755920at2"/>
<proteinExistence type="predicted"/>
<protein>
    <submittedName>
        <fullName evidence="1">Uncharacterized protein</fullName>
    </submittedName>
</protein>
<sequence>MYVAFGNRVVDSLDFKKLIEDNSNFKVLKDMSKGSKREDVVALNLSLSVDILKEILSDDYDINELTEDELFEELLGLFTELGTDLEEFMPDDSVINVESYKWDESDNDVRGIIVIVHEEFSEGKLKDITRRLLTQVE</sequence>
<reference evidence="1 2" key="1">
    <citation type="submission" date="2016-06" db="EMBL/GenBank/DDBJ databases">
        <authorList>
            <person name="Kjaerup R.B."/>
            <person name="Dalgaard T.S."/>
            <person name="Juul-Madsen H.R."/>
        </authorList>
    </citation>
    <scope>NUCLEOTIDE SEQUENCE [LARGE SCALE GENOMIC DNA]</scope>
    <source>
        <strain evidence="1 2">373-A1</strain>
    </source>
</reference>
<evidence type="ECO:0000313" key="1">
    <source>
        <dbReference type="EMBL" id="OBY11145.1"/>
    </source>
</evidence>
<dbReference type="eggNOG" id="ENOG5032S6B">
    <property type="taxonomic scope" value="Bacteria"/>
</dbReference>
<dbReference type="EMBL" id="MAPZ01000016">
    <property type="protein sequence ID" value="OBY11145.1"/>
    <property type="molecule type" value="Genomic_DNA"/>
</dbReference>
<dbReference type="RefSeq" id="WP_027097414.1">
    <property type="nucleotide sequence ID" value="NZ_CABHIH010000005.1"/>
</dbReference>
<dbReference type="Proteomes" id="UP000092714">
    <property type="component" value="Unassembled WGS sequence"/>
</dbReference>
<gene>
    <name evidence="1" type="ORF">CP373A1_06525</name>
</gene>
<name>A0A174WYU9_9CLOT</name>
<dbReference type="AlphaFoldDB" id="A0A174WYU9"/>
<evidence type="ECO:0000313" key="2">
    <source>
        <dbReference type="Proteomes" id="UP000092714"/>
    </source>
</evidence>
<keyword evidence="2" id="KW-1185">Reference proteome</keyword>